<reference evidence="1 2" key="1">
    <citation type="submission" date="2020-07" db="EMBL/GenBank/DDBJ databases">
        <title>Taxonomic revisions and descriptions of new bacterial species based on genomic comparisons in the high-G+C-content subgroup of the family Alcaligenaceae.</title>
        <authorList>
            <person name="Szabo A."/>
            <person name="Felfoldi T."/>
        </authorList>
    </citation>
    <scope>NUCLEOTIDE SEQUENCE [LARGE SCALE GENOMIC DNA]</scope>
    <source>
        <strain evidence="1 2">DSM 25667</strain>
    </source>
</reference>
<dbReference type="Proteomes" id="UP000554144">
    <property type="component" value="Unassembled WGS sequence"/>
</dbReference>
<dbReference type="AlphaFoldDB" id="A0A853GYJ6"/>
<name>A0A853GYJ6_9BURK</name>
<evidence type="ECO:0000313" key="1">
    <source>
        <dbReference type="EMBL" id="NYT85806.1"/>
    </source>
</evidence>
<gene>
    <name evidence="1" type="ORF">H0A62_09340</name>
</gene>
<sequence>MKIMKTEQSSEGKLGELRARLPGVPEIQIDERGKLIAQVTAWVPDGKGSSEQLQVVLTDGDIERLLTSLANPKNAEASAVISKLMSENLRNILRLGALGSGTALLD</sequence>
<dbReference type="RefSeq" id="WP_130039361.1">
    <property type="nucleotide sequence ID" value="NZ_JACCEV010000002.1"/>
</dbReference>
<dbReference type="EMBL" id="JACCEV010000002">
    <property type="protein sequence ID" value="NYT85806.1"/>
    <property type="molecule type" value="Genomic_DNA"/>
</dbReference>
<keyword evidence="2" id="KW-1185">Reference proteome</keyword>
<protein>
    <submittedName>
        <fullName evidence="1">Uncharacterized protein</fullName>
    </submittedName>
</protein>
<organism evidence="1 2">
    <name type="scientific">Pollutimonas harenae</name>
    <dbReference type="NCBI Taxonomy" id="657015"/>
    <lineage>
        <taxon>Bacteria</taxon>
        <taxon>Pseudomonadati</taxon>
        <taxon>Pseudomonadota</taxon>
        <taxon>Betaproteobacteria</taxon>
        <taxon>Burkholderiales</taxon>
        <taxon>Alcaligenaceae</taxon>
        <taxon>Pollutimonas</taxon>
    </lineage>
</organism>
<dbReference type="OrthoDB" id="8687167at2"/>
<proteinExistence type="predicted"/>
<comment type="caution">
    <text evidence="1">The sequence shown here is derived from an EMBL/GenBank/DDBJ whole genome shotgun (WGS) entry which is preliminary data.</text>
</comment>
<accession>A0A853GYJ6</accession>
<evidence type="ECO:0000313" key="2">
    <source>
        <dbReference type="Proteomes" id="UP000554144"/>
    </source>
</evidence>